<sequence length="441" mass="48761">MTTHFWCNDCASAMDPPNPPPERVATSLENFYQIQREKQAEREAAATPQPNTTADDFPDDPVAQCALVNQMVQAMQNMDDIVDNFVDNPNENDAVRFVLSVPRKELLEESWKLLGKAYNAQRGILDPDVFSPEIPNFITRWRLMMGTFRHCKAAVSDLFSVPFVQRYTANPVMELDTKVSNNHTNRMRKYNKEVHGADKYGGGTTTVGDVTEARNGLGEVVERFIKPRKRPLSELLDEDLARFAEVKRLRTRTATGGSAASGGASGITAAVGIMPTLQGQPANMQEQPASQEQHTTIQETPAAMRYEAASIQEEPIIDKQLAHQQNQEGSEPLVVSNGLSSPEPGFANYSPLDQLQAPDHHQSLDGEFGYNSLNQYLPAPEVGADAGSLTWDQEHQQPDDFLDFFDLDEYIRRSQPIAGSSEDNNGSQADEGSGSTDQSKN</sequence>
<evidence type="ECO:0000256" key="1">
    <source>
        <dbReference type="SAM" id="MobiDB-lite"/>
    </source>
</evidence>
<dbReference type="VEuPathDB" id="FungiDB:NCU07641"/>
<reference evidence="2" key="2">
    <citation type="submission" date="2003-12" db="EMBL/GenBank/DDBJ databases">
        <authorList>
            <person name="German Neurospora genome project"/>
        </authorList>
    </citation>
    <scope>NUCLEOTIDE SEQUENCE</scope>
</reference>
<name>Q6MFV9_NEUCS</name>
<protein>
    <submittedName>
        <fullName evidence="2">Uncharacterized protein B2H10.050</fullName>
    </submittedName>
</protein>
<dbReference type="AlphaFoldDB" id="Q6MFV9"/>
<proteinExistence type="predicted"/>
<accession>Q6MFV9</accession>
<organism evidence="2">
    <name type="scientific">Neurospora crassa</name>
    <dbReference type="NCBI Taxonomy" id="5141"/>
    <lineage>
        <taxon>Eukaryota</taxon>
        <taxon>Fungi</taxon>
        <taxon>Dikarya</taxon>
        <taxon>Ascomycota</taxon>
        <taxon>Pezizomycotina</taxon>
        <taxon>Sordariomycetes</taxon>
        <taxon>Sordariomycetidae</taxon>
        <taxon>Sordariales</taxon>
        <taxon>Sordariaceae</taxon>
        <taxon>Neurospora</taxon>
    </lineage>
</organism>
<evidence type="ECO:0000313" key="2">
    <source>
        <dbReference type="EMBL" id="CAE85479.1"/>
    </source>
</evidence>
<gene>
    <name evidence="2" type="primary">B2H10.050</name>
</gene>
<feature type="region of interest" description="Disordered" evidence="1">
    <location>
        <begin position="322"/>
        <end position="352"/>
    </location>
</feature>
<feature type="compositionally biased region" description="Polar residues" evidence="1">
    <location>
        <begin position="417"/>
        <end position="441"/>
    </location>
</feature>
<feature type="region of interest" description="Disordered" evidence="1">
    <location>
        <begin position="38"/>
        <end position="59"/>
    </location>
</feature>
<dbReference type="EMBL" id="BX897672">
    <property type="protein sequence ID" value="CAE85479.1"/>
    <property type="molecule type" value="Genomic_DNA"/>
</dbReference>
<reference evidence="2" key="1">
    <citation type="submission" date="2003-12" db="EMBL/GenBank/DDBJ databases">
        <authorList>
            <person name="Schulte U."/>
            <person name="Aign V."/>
            <person name="Hoheisel J."/>
            <person name="Brandt P."/>
            <person name="Fartmann B."/>
            <person name="Holland R."/>
            <person name="Nyakatura G."/>
            <person name="Mewes H.W."/>
            <person name="Mannhaupt G."/>
        </authorList>
    </citation>
    <scope>NUCLEOTIDE SEQUENCE</scope>
</reference>
<feature type="region of interest" description="Disordered" evidence="1">
    <location>
        <begin position="413"/>
        <end position="441"/>
    </location>
</feature>